<dbReference type="Pfam" id="PF03392">
    <property type="entry name" value="OS-D"/>
    <property type="match status" value="1"/>
</dbReference>
<reference evidence="2" key="1">
    <citation type="submission" date="2019-04" db="EMBL/GenBank/DDBJ databases">
        <title>Analysis of the testis transcriptome of the Chagas disease vector Rhodnius prolixus.</title>
        <authorList>
            <person name="Cesar J."/>
            <person name="Ribeiro J.M."/>
            <person name="Pereira M.H."/>
            <person name="Araujo R.N."/>
            <person name="Gontijo N.F."/>
            <person name="Pessoa G."/>
            <person name="Sant'Anna M.V."/>
            <person name="Sorgine M.H."/>
            <person name="Majerowicz D."/>
            <person name="Carvalho A.B."/>
            <person name="Braz G."/>
            <person name="Mesquita R."/>
            <person name="Lagerblad P.O."/>
            <person name="Koerich L.B."/>
        </authorList>
    </citation>
    <scope>NUCLEOTIDE SEQUENCE</scope>
</reference>
<feature type="chain" id="PRO_5020870712" evidence="1">
    <location>
        <begin position="22"/>
        <end position="127"/>
    </location>
</feature>
<accession>A0A4P6D7F6</accession>
<dbReference type="PANTHER" id="PTHR11257">
    <property type="entry name" value="CHEMOSENSORY PROTEIN-RELATED"/>
    <property type="match status" value="1"/>
</dbReference>
<dbReference type="InterPro" id="IPR036682">
    <property type="entry name" value="OS_D_A10/PebIII_sf"/>
</dbReference>
<dbReference type="RefSeq" id="XP_073980565.1">
    <property type="nucleotide sequence ID" value="XM_074124464.1"/>
</dbReference>
<dbReference type="Gene3D" id="1.10.2080.10">
    <property type="entry name" value="Insect odorant-binding protein A10/Ejaculatory bulb-specific protein 3"/>
    <property type="match status" value="1"/>
</dbReference>
<dbReference type="PANTHER" id="PTHR11257:SF13">
    <property type="entry name" value="GEO07322P1"/>
    <property type="match status" value="1"/>
</dbReference>
<sequence>MLRLFILVLLSLTILLHYSTTTHIDGLFEDNIDYDSILKQDYLLKPYMDCVMEQSRCNKDGKYLKKALPYIIKTECQYCNVDQKKKLTKLIEKFRKYQPTEFQKLLTKYDPNNSHWNAFEKLVEEYK</sequence>
<dbReference type="GeneID" id="141452381"/>
<dbReference type="VEuPathDB" id="VectorBase:RPRC000242"/>
<dbReference type="EMBL" id="GHKJ01001113">
    <property type="protein sequence ID" value="MOY46143.1"/>
    <property type="molecule type" value="Transcribed_RNA"/>
</dbReference>
<dbReference type="SUPFAM" id="SSF100910">
    <property type="entry name" value="Chemosensory protein Csp2"/>
    <property type="match status" value="1"/>
</dbReference>
<proteinExistence type="predicted"/>
<organism evidence="2">
    <name type="scientific">Rhodnius prolixus</name>
    <name type="common">Triatomid bug</name>
    <dbReference type="NCBI Taxonomy" id="13249"/>
    <lineage>
        <taxon>Eukaryota</taxon>
        <taxon>Metazoa</taxon>
        <taxon>Ecdysozoa</taxon>
        <taxon>Arthropoda</taxon>
        <taxon>Hexapoda</taxon>
        <taxon>Insecta</taxon>
        <taxon>Pterygota</taxon>
        <taxon>Neoptera</taxon>
        <taxon>Paraneoptera</taxon>
        <taxon>Hemiptera</taxon>
        <taxon>Heteroptera</taxon>
        <taxon>Panheteroptera</taxon>
        <taxon>Cimicomorpha</taxon>
        <taxon>Reduviidae</taxon>
        <taxon>Triatominae</taxon>
        <taxon>Rhodnius</taxon>
    </lineage>
</organism>
<evidence type="ECO:0000313" key="2">
    <source>
        <dbReference type="EMBL" id="MOY46143.1"/>
    </source>
</evidence>
<keyword evidence="1" id="KW-0732">Signal</keyword>
<protein>
    <submittedName>
        <fullName evidence="2">Putative insect pheromone-binding family panstrongylus lignarius</fullName>
    </submittedName>
</protein>
<dbReference type="AlphaFoldDB" id="A0A4P6D7F6"/>
<dbReference type="InterPro" id="IPR005055">
    <property type="entry name" value="A10/PebIII"/>
</dbReference>
<feature type="signal peptide" evidence="1">
    <location>
        <begin position="1"/>
        <end position="21"/>
    </location>
</feature>
<evidence type="ECO:0000256" key="1">
    <source>
        <dbReference type="SAM" id="SignalP"/>
    </source>
</evidence>
<name>A0A4P6D7F6_RHOPR</name>